<organism evidence="2 3">
    <name type="scientific">Porcisia hertigi</name>
    <dbReference type="NCBI Taxonomy" id="2761500"/>
    <lineage>
        <taxon>Eukaryota</taxon>
        <taxon>Discoba</taxon>
        <taxon>Euglenozoa</taxon>
        <taxon>Kinetoplastea</taxon>
        <taxon>Metakinetoplastina</taxon>
        <taxon>Trypanosomatida</taxon>
        <taxon>Trypanosomatidae</taxon>
        <taxon>Leishmaniinae</taxon>
        <taxon>Porcisia</taxon>
    </lineage>
</organism>
<evidence type="ECO:0000313" key="2">
    <source>
        <dbReference type="EMBL" id="KAG5509352.1"/>
    </source>
</evidence>
<dbReference type="EMBL" id="JAFJZO010000014">
    <property type="protein sequence ID" value="KAG5509352.1"/>
    <property type="molecule type" value="Genomic_DNA"/>
</dbReference>
<dbReference type="AlphaFoldDB" id="A0A836I0X5"/>
<dbReference type="OrthoDB" id="264045at2759"/>
<feature type="compositionally biased region" description="Polar residues" evidence="1">
    <location>
        <begin position="639"/>
        <end position="662"/>
    </location>
</feature>
<dbReference type="KEGG" id="phet:94292688"/>
<protein>
    <submittedName>
        <fullName evidence="2">Uncharacterized protein</fullName>
    </submittedName>
</protein>
<proteinExistence type="predicted"/>
<dbReference type="GeneID" id="94292688"/>
<sequence>MPQLQQLSSHCAAESACKMRKHRDAPRLSTASSRLLPPPVPRAVLFNTAAGFAYQVMTTAFEGSGAPAVCIFTVRRIRVPSSGVLSQHIAAAVSCRLPFCVVKGGVTWSDVVATLILSQPVRTPSQVGWNVQVLGQDVTSGFWYPITPSLSSLLETRYFLCTDVEVLFGHYQTSTLYMKAVPLTPETLGPDWRTPLMRNSATWTTSPPAPIKAPRQWSTPAPSRSTPKMPATTGIQTAPAPSTGEARPRSLTAVFDLAAQTPSTPPLDLPPPAMWSLAAFVKHQERWVTRCQELRQRTASLTPREALQQVREELRLCCAAFDAAGCVSPVFAAKGLATWALSLLEHQCAILADDVYASCTDGRNDHRFRFRLACRRLGQAYALSCKVIDVADSVLSAAGVADDAGAVLPDFPRDWLALLLASLRLRSLRHLALAHACGVVSKVPQQSAWSMKVLVEEAVQTVGWILEALSSICEREPVPGLARAALGETLLTCILSLAELAAYLSTNTSRRCQLMAAAVHICRVRFQLAHGGGEVLWVPRCVCDVVARMQSKFDRIPLTSSAFADYARLIELLQNFAQSVEKCKKGAASHTAATPTAGQSEPQPLGYTVTYLPVTAAADAAFLRGNTLVRELRRTSAAVQRSVPRSLNSPSLRKQSPQSSHCRTVWEGTEPCRARTSPPASETV</sequence>
<feature type="region of interest" description="Disordered" evidence="1">
    <location>
        <begin position="639"/>
        <end position="684"/>
    </location>
</feature>
<name>A0A836I0X5_9TRYP</name>
<evidence type="ECO:0000256" key="1">
    <source>
        <dbReference type="SAM" id="MobiDB-lite"/>
    </source>
</evidence>
<feature type="region of interest" description="Disordered" evidence="1">
    <location>
        <begin position="199"/>
        <end position="247"/>
    </location>
</feature>
<comment type="caution">
    <text evidence="2">The sequence shown here is derived from an EMBL/GenBank/DDBJ whole genome shotgun (WGS) entry which is preliminary data.</text>
</comment>
<reference evidence="2 3" key="1">
    <citation type="submission" date="2021-02" db="EMBL/GenBank/DDBJ databases">
        <title>Porcisia hertigi Genome sequencing and assembly.</title>
        <authorList>
            <person name="Almutairi H."/>
            <person name="Gatherer D."/>
        </authorList>
    </citation>
    <scope>NUCLEOTIDE SEQUENCE [LARGE SCALE GENOMIC DNA]</scope>
    <source>
        <strain evidence="2 3">C119</strain>
    </source>
</reference>
<keyword evidence="3" id="KW-1185">Reference proteome</keyword>
<accession>A0A836I0X5</accession>
<feature type="compositionally biased region" description="Polar residues" evidence="1">
    <location>
        <begin position="216"/>
        <end position="226"/>
    </location>
</feature>
<gene>
    <name evidence="2" type="ORF">JKF63_06662</name>
</gene>
<dbReference type="Proteomes" id="UP000674318">
    <property type="component" value="Unassembled WGS sequence"/>
</dbReference>
<dbReference type="RefSeq" id="XP_067758504.1">
    <property type="nucleotide sequence ID" value="XM_067902611.1"/>
</dbReference>
<evidence type="ECO:0000313" key="3">
    <source>
        <dbReference type="Proteomes" id="UP000674318"/>
    </source>
</evidence>